<dbReference type="InterPro" id="IPR036264">
    <property type="entry name" value="Bact_exopeptidase_dim_dom"/>
</dbReference>
<dbReference type="EMBL" id="BAAAZO010000006">
    <property type="protein sequence ID" value="GAA3617218.1"/>
    <property type="molecule type" value="Genomic_DNA"/>
</dbReference>
<dbReference type="PIRSF" id="PIRSF005962">
    <property type="entry name" value="Pept_M20D_amidohydro"/>
    <property type="match status" value="1"/>
</dbReference>
<gene>
    <name evidence="2" type="ORF">GCM10022223_37230</name>
</gene>
<organism evidence="2 3">
    <name type="scientific">Kineosporia mesophila</name>
    <dbReference type="NCBI Taxonomy" id="566012"/>
    <lineage>
        <taxon>Bacteria</taxon>
        <taxon>Bacillati</taxon>
        <taxon>Actinomycetota</taxon>
        <taxon>Actinomycetes</taxon>
        <taxon>Kineosporiales</taxon>
        <taxon>Kineosporiaceae</taxon>
        <taxon>Kineosporia</taxon>
    </lineage>
</organism>
<dbReference type="InterPro" id="IPR002933">
    <property type="entry name" value="Peptidase_M20"/>
</dbReference>
<sequence length="412" mass="43497">MLVNHSGAGDHTTQVYARLIVNIPEVASLVAAYADELIDVRRDIHAHPELGFQEFRTTGLVFDRLAKAGLEPRRLHSGTGLWCDIGTGRRTVVLRADLDALPMIDSCGRPWASTHEGATHACGHDVHTTGLLGAALALADLHERTPLPGRVRLIFQPAEEKMPGGALKVLGEGLLDDVTRAYGLHCDPHTDVGHIGSRVGAITAAADHVSVTLTGHGGHTSRPHLTEDVIFALAAVVTGVPAALSRRLDPRSGASMVWGRINAGVAMNAIPSAGEVAGTFRCLDSQVWTVASAVITETIHSIVQPYGVKAEVSYQRGVPPTVNDAEAVAIAEASIKAELGAEALQLTPQSLGGEDFAWILEKVPGAMVRLGTRTPGGTTFDLHRPDFDVDERAVTIAATFLAATAVRDLFGA</sequence>
<dbReference type="InterPro" id="IPR011650">
    <property type="entry name" value="Peptidase_M20_dimer"/>
</dbReference>
<name>A0ABP6ZUQ3_9ACTN</name>
<proteinExistence type="predicted"/>
<dbReference type="Gene3D" id="3.40.630.10">
    <property type="entry name" value="Zn peptidases"/>
    <property type="match status" value="1"/>
</dbReference>
<dbReference type="SUPFAM" id="SSF53187">
    <property type="entry name" value="Zn-dependent exopeptidases"/>
    <property type="match status" value="1"/>
</dbReference>
<accession>A0ABP6ZUQ3</accession>
<dbReference type="SUPFAM" id="SSF55031">
    <property type="entry name" value="Bacterial exopeptidase dimerisation domain"/>
    <property type="match status" value="1"/>
</dbReference>
<dbReference type="InterPro" id="IPR017439">
    <property type="entry name" value="Amidohydrolase"/>
</dbReference>
<evidence type="ECO:0000313" key="3">
    <source>
        <dbReference type="Proteomes" id="UP001501074"/>
    </source>
</evidence>
<dbReference type="Pfam" id="PF01546">
    <property type="entry name" value="Peptidase_M20"/>
    <property type="match status" value="1"/>
</dbReference>
<dbReference type="Pfam" id="PF07687">
    <property type="entry name" value="M20_dimer"/>
    <property type="match status" value="1"/>
</dbReference>
<dbReference type="Gene3D" id="3.30.70.360">
    <property type="match status" value="1"/>
</dbReference>
<reference evidence="3" key="1">
    <citation type="journal article" date="2019" name="Int. J. Syst. Evol. Microbiol.">
        <title>The Global Catalogue of Microorganisms (GCM) 10K type strain sequencing project: providing services to taxonomists for standard genome sequencing and annotation.</title>
        <authorList>
            <consortium name="The Broad Institute Genomics Platform"/>
            <consortium name="The Broad Institute Genome Sequencing Center for Infectious Disease"/>
            <person name="Wu L."/>
            <person name="Ma J."/>
        </authorList>
    </citation>
    <scope>NUCLEOTIDE SEQUENCE [LARGE SCALE GENOMIC DNA]</scope>
    <source>
        <strain evidence="3">JCM 16902</strain>
    </source>
</reference>
<dbReference type="Proteomes" id="UP001501074">
    <property type="component" value="Unassembled WGS sequence"/>
</dbReference>
<feature type="domain" description="Peptidase M20 dimerisation" evidence="1">
    <location>
        <begin position="209"/>
        <end position="297"/>
    </location>
</feature>
<dbReference type="PANTHER" id="PTHR11014">
    <property type="entry name" value="PEPTIDASE M20 FAMILY MEMBER"/>
    <property type="match status" value="1"/>
</dbReference>
<dbReference type="PANTHER" id="PTHR11014:SF63">
    <property type="entry name" value="METALLOPEPTIDASE, PUTATIVE (AFU_ORTHOLOGUE AFUA_6G09600)-RELATED"/>
    <property type="match status" value="1"/>
</dbReference>
<dbReference type="NCBIfam" id="TIGR01891">
    <property type="entry name" value="amidohydrolases"/>
    <property type="match status" value="1"/>
</dbReference>
<evidence type="ECO:0000313" key="2">
    <source>
        <dbReference type="EMBL" id="GAA3617218.1"/>
    </source>
</evidence>
<evidence type="ECO:0000259" key="1">
    <source>
        <dbReference type="Pfam" id="PF07687"/>
    </source>
</evidence>
<comment type="caution">
    <text evidence="2">The sequence shown here is derived from an EMBL/GenBank/DDBJ whole genome shotgun (WGS) entry which is preliminary data.</text>
</comment>
<protein>
    <submittedName>
        <fullName evidence="2">Amidohydrolase</fullName>
    </submittedName>
</protein>
<keyword evidence="3" id="KW-1185">Reference proteome</keyword>